<evidence type="ECO:0000256" key="5">
    <source>
        <dbReference type="ARBA" id="ARBA00022989"/>
    </source>
</evidence>
<reference evidence="17" key="1">
    <citation type="submission" date="2021-02" db="EMBL/GenBank/DDBJ databases">
        <authorList>
            <person name="Nowell W R."/>
        </authorList>
    </citation>
    <scope>NUCLEOTIDE SEQUENCE</scope>
</reference>
<evidence type="ECO:0000256" key="2">
    <source>
        <dbReference type="ARBA" id="ARBA00022448"/>
    </source>
</evidence>
<comment type="caution">
    <text evidence="17">The sequence shown here is derived from an EMBL/GenBank/DDBJ whole genome shotgun (WGS) entry which is preliminary data.</text>
</comment>
<keyword evidence="5 15" id="KW-1133">Transmembrane helix</keyword>
<evidence type="ECO:0000256" key="8">
    <source>
        <dbReference type="ARBA" id="ARBA00023065"/>
    </source>
</evidence>
<feature type="transmembrane region" description="Helical" evidence="15">
    <location>
        <begin position="342"/>
        <end position="361"/>
    </location>
</feature>
<feature type="domain" description="Cation/H+ exchanger transmembrane" evidence="16">
    <location>
        <begin position="327"/>
        <end position="555"/>
    </location>
</feature>
<accession>A0A813VCM6</accession>
<keyword evidence="10" id="KW-0739">Sodium transport</keyword>
<evidence type="ECO:0000313" key="17">
    <source>
        <dbReference type="EMBL" id="CAF0839045.1"/>
    </source>
</evidence>
<dbReference type="AlphaFoldDB" id="A0A813VCM6"/>
<dbReference type="GO" id="GO:0051453">
    <property type="term" value="P:regulation of intracellular pH"/>
    <property type="evidence" value="ECO:0007669"/>
    <property type="project" value="TreeGrafter"/>
</dbReference>
<dbReference type="Proteomes" id="UP000663864">
    <property type="component" value="Unassembled WGS sequence"/>
</dbReference>
<keyword evidence="2" id="KW-0813">Transport</keyword>
<dbReference type="InterPro" id="IPR006153">
    <property type="entry name" value="Cation/H_exchanger_TM"/>
</dbReference>
<feature type="transmembrane region" description="Helical" evidence="15">
    <location>
        <begin position="34"/>
        <end position="55"/>
    </location>
</feature>
<dbReference type="EMBL" id="CAJNOT010000101">
    <property type="protein sequence ID" value="CAF0839045.1"/>
    <property type="molecule type" value="Genomic_DNA"/>
</dbReference>
<dbReference type="PANTHER" id="PTHR10110:SF191">
    <property type="entry name" value="SODIUM_HYDROGEN EXCHANGER 8"/>
    <property type="match status" value="1"/>
</dbReference>
<name>A0A813VCM6_9BILA</name>
<dbReference type="Proteomes" id="UP000663836">
    <property type="component" value="Unassembled WGS sequence"/>
</dbReference>
<feature type="transmembrane region" description="Helical" evidence="15">
    <location>
        <begin position="426"/>
        <end position="447"/>
    </location>
</feature>
<dbReference type="GO" id="GO:0000139">
    <property type="term" value="C:Golgi membrane"/>
    <property type="evidence" value="ECO:0007669"/>
    <property type="project" value="UniProtKB-SubCell"/>
</dbReference>
<dbReference type="InterPro" id="IPR018422">
    <property type="entry name" value="Cation/H_exchanger_CPA1"/>
</dbReference>
<dbReference type="Pfam" id="PF00999">
    <property type="entry name" value="Na_H_Exchanger"/>
    <property type="match status" value="2"/>
</dbReference>
<dbReference type="PRINTS" id="PR01084">
    <property type="entry name" value="NAHEXCHNGR"/>
</dbReference>
<evidence type="ECO:0000256" key="14">
    <source>
        <dbReference type="SAM" id="MobiDB-lite"/>
    </source>
</evidence>
<proteinExistence type="predicted"/>
<feature type="transmembrane region" description="Helical" evidence="15">
    <location>
        <begin position="532"/>
        <end position="554"/>
    </location>
</feature>
<feature type="transmembrane region" description="Helical" evidence="15">
    <location>
        <begin position="175"/>
        <end position="198"/>
    </location>
</feature>
<gene>
    <name evidence="18" type="ORF">JBS370_LOCUS23064</name>
    <name evidence="17" type="ORF">ZHD862_LOCUS4281</name>
</gene>
<evidence type="ECO:0000256" key="15">
    <source>
        <dbReference type="SAM" id="Phobius"/>
    </source>
</evidence>
<feature type="transmembrane region" description="Helical" evidence="15">
    <location>
        <begin position="493"/>
        <end position="512"/>
    </location>
</feature>
<keyword evidence="8" id="KW-0406">Ion transport</keyword>
<evidence type="ECO:0000256" key="10">
    <source>
        <dbReference type="ARBA" id="ARBA00023201"/>
    </source>
</evidence>
<evidence type="ECO:0000256" key="13">
    <source>
        <dbReference type="ARBA" id="ARBA00042692"/>
    </source>
</evidence>
<feature type="transmembrane region" description="Helical" evidence="15">
    <location>
        <begin position="113"/>
        <end position="136"/>
    </location>
</feature>
<evidence type="ECO:0000256" key="1">
    <source>
        <dbReference type="ARBA" id="ARBA00004653"/>
    </source>
</evidence>
<feature type="transmembrane region" description="Helical" evidence="15">
    <location>
        <begin position="459"/>
        <end position="481"/>
    </location>
</feature>
<feature type="transmembrane region" description="Helical" evidence="15">
    <location>
        <begin position="148"/>
        <end position="169"/>
    </location>
</feature>
<evidence type="ECO:0000256" key="4">
    <source>
        <dbReference type="ARBA" id="ARBA00022692"/>
    </source>
</evidence>
<evidence type="ECO:0000256" key="12">
    <source>
        <dbReference type="ARBA" id="ARBA00042291"/>
    </source>
</evidence>
<keyword evidence="6" id="KW-0333">Golgi apparatus</keyword>
<keyword evidence="4 15" id="KW-0812">Transmembrane</keyword>
<keyword evidence="7" id="KW-0915">Sodium</keyword>
<keyword evidence="3" id="KW-0050">Antiport</keyword>
<evidence type="ECO:0000256" key="6">
    <source>
        <dbReference type="ARBA" id="ARBA00023034"/>
    </source>
</evidence>
<dbReference type="GO" id="GO:0015386">
    <property type="term" value="F:potassium:proton antiporter activity"/>
    <property type="evidence" value="ECO:0007669"/>
    <property type="project" value="TreeGrafter"/>
</dbReference>
<feature type="region of interest" description="Disordered" evidence="14">
    <location>
        <begin position="646"/>
        <end position="690"/>
    </location>
</feature>
<sequence>MSELSSSTQIFLLLILLIICVLIIHLLIRKRFNYLPESVAIIYIGGIFGLGIKLYNQWISKTNETSSTTIVQTSSPLLNSNLFFMLFLPPIIFEQGYHLHKGNFFRNLGTISTFAIFGTTINALVTGVGLYLLGIINLSYKLPWRECFIIGSLNSAIDPVAILSIFQVLNVDQLLYMLVFGESILNDAVAIVLTNVIVESKRQFENINTTKLTAYSMIGLLTSSNLTTIPSITTSVRQRNYNNLIHRGEEKSLYEPKVDVSTLFQNENDNKYPLTNNDIEDRINPDIFNDYPDKDNIPLKKKRKISSKFKRAIQINSTTTPWTTQVVTSIKTLMQISTRFSLMFYSSGFLGLIFGLTSALLTKYMAFDKSSLSLEISLLLLTAYASYMFAELFHLSGIMSILVCGLTMSHYTHENLSTVGRQSITVLFRTISFLAETCVFVYLGLGIFEYQHAFHPKLIFWTILLTLIGRAAHVFPLSFVMNCFRSKNHRITFSMQLIMWFAGLRGAISYALSVHVGQYYGEGEEELKRTLVTTTLVTVLFTILVLGGLTMPVVKFIRRHTSSSSHQRSLESLDDMNLHAMMSKTIQFDDLLNDDENYMHQRKHNINDDDNDNYEIHFAKPNTMKGLEKLNEFYIKPLLVRKSSLKQNDEQDIKQHDRKPLLSSSNGKKSSFIDDLEDDDDDEDGEDELLVVNQLRQENFQLKPINQKSKNTTRINFTSHDT</sequence>
<dbReference type="InterPro" id="IPR004709">
    <property type="entry name" value="NaH_exchanger"/>
</dbReference>
<dbReference type="Gene3D" id="6.10.140.1330">
    <property type="match status" value="1"/>
</dbReference>
<feature type="transmembrane region" description="Helical" evidence="15">
    <location>
        <begin position="76"/>
        <end position="93"/>
    </location>
</feature>
<feature type="compositionally biased region" description="Acidic residues" evidence="14">
    <location>
        <begin position="674"/>
        <end position="689"/>
    </location>
</feature>
<organism evidence="17 19">
    <name type="scientific">Rotaria sordida</name>
    <dbReference type="NCBI Taxonomy" id="392033"/>
    <lineage>
        <taxon>Eukaryota</taxon>
        <taxon>Metazoa</taxon>
        <taxon>Spiralia</taxon>
        <taxon>Gnathifera</taxon>
        <taxon>Rotifera</taxon>
        <taxon>Eurotatoria</taxon>
        <taxon>Bdelloidea</taxon>
        <taxon>Philodinida</taxon>
        <taxon>Philodinidae</taxon>
        <taxon>Rotaria</taxon>
    </lineage>
</organism>
<evidence type="ECO:0000256" key="3">
    <source>
        <dbReference type="ARBA" id="ARBA00022449"/>
    </source>
</evidence>
<evidence type="ECO:0000256" key="11">
    <source>
        <dbReference type="ARBA" id="ARBA00040570"/>
    </source>
</evidence>
<dbReference type="EMBL" id="CAJOBD010003338">
    <property type="protein sequence ID" value="CAF3942278.1"/>
    <property type="molecule type" value="Genomic_DNA"/>
</dbReference>
<dbReference type="GO" id="GO:0015385">
    <property type="term" value="F:sodium:proton antiporter activity"/>
    <property type="evidence" value="ECO:0007669"/>
    <property type="project" value="InterPro"/>
</dbReference>
<feature type="transmembrane region" description="Helical" evidence="15">
    <location>
        <begin position="381"/>
        <end position="406"/>
    </location>
</feature>
<evidence type="ECO:0000259" key="16">
    <source>
        <dbReference type="Pfam" id="PF00999"/>
    </source>
</evidence>
<evidence type="ECO:0000256" key="9">
    <source>
        <dbReference type="ARBA" id="ARBA00023136"/>
    </source>
</evidence>
<keyword evidence="9 15" id="KW-0472">Membrane</keyword>
<comment type="subcellular location">
    <subcellularLocation>
        <location evidence="1">Golgi apparatus membrane</location>
        <topology evidence="1">Multi-pass membrane protein</topology>
    </subcellularLocation>
</comment>
<feature type="domain" description="Cation/H+ exchanger transmembrane" evidence="16">
    <location>
        <begin position="21"/>
        <end position="204"/>
    </location>
</feature>
<feature type="region of interest" description="Disordered" evidence="14">
    <location>
        <begin position="703"/>
        <end position="722"/>
    </location>
</feature>
<feature type="transmembrane region" description="Helical" evidence="15">
    <location>
        <begin position="10"/>
        <end position="28"/>
    </location>
</feature>
<dbReference type="PANTHER" id="PTHR10110">
    <property type="entry name" value="SODIUM/HYDROGEN EXCHANGER"/>
    <property type="match status" value="1"/>
</dbReference>
<protein>
    <recommendedName>
        <fullName evidence="11">Sodium/hydrogen exchanger 8</fullName>
    </recommendedName>
    <alternativeName>
        <fullName evidence="12">Na(+)/H(+) exchanger 8</fullName>
    </alternativeName>
    <alternativeName>
        <fullName evidence="13">Solute carrier family 9 member 8</fullName>
    </alternativeName>
</protein>
<evidence type="ECO:0000313" key="18">
    <source>
        <dbReference type="EMBL" id="CAF3942278.1"/>
    </source>
</evidence>
<evidence type="ECO:0000313" key="19">
    <source>
        <dbReference type="Proteomes" id="UP000663864"/>
    </source>
</evidence>
<evidence type="ECO:0000256" key="7">
    <source>
        <dbReference type="ARBA" id="ARBA00023053"/>
    </source>
</evidence>
<feature type="compositionally biased region" description="Basic and acidic residues" evidence="14">
    <location>
        <begin position="647"/>
        <end position="660"/>
    </location>
</feature>